<dbReference type="PANTHER" id="PTHR30024">
    <property type="entry name" value="ALIPHATIC SULFONATES-BINDING PROTEIN-RELATED"/>
    <property type="match status" value="1"/>
</dbReference>
<accession>A0A518BHB2</accession>
<sequence length="332" mass="37302">MTEQSTEGTIFHSKRYTSWPSMTEDIDAGNLHAAFILAPLAMQMARQGKTKVKIVHLGHRDGTAIVVPTDSKVESFADLRGTRMAIPHRYANQRILVERMMAEYGFSEDDLKLIDYPPPEMPAALKAGAFESYIVGEPFAAKAEMDGFGRVLYHTKDIWPNFISCVLIVTQDLIDRDPALVQELVSGITASGKWLDEGDERLLSGLVMESASNQDDVDSGKVIVPDEFGRTPRLQAAVIAAQRRYYNQNPELLKFVLTKPPDRVKYTELELARDEFAEIQHWAEKLGFFDSRPVTEDDPFDFLDYCDPRFEQGRLRDLPLQDLASAAAEGAQ</sequence>
<gene>
    <name evidence="9" type="primary">cmpA</name>
    <name evidence="9" type="ORF">Pla133_14370</name>
</gene>
<name>A0A518BHB2_9BACT</name>
<dbReference type="CDD" id="cd13553">
    <property type="entry name" value="PBP2_NrtA_CpmA_like"/>
    <property type="match status" value="1"/>
</dbReference>
<comment type="subcellular location">
    <subcellularLocation>
        <location evidence="1">Endomembrane system</location>
    </subcellularLocation>
    <subcellularLocation>
        <location evidence="2">Periplasm</location>
    </subcellularLocation>
</comment>
<keyword evidence="7" id="KW-0732">Signal</keyword>
<keyword evidence="6" id="KW-0997">Cell inner membrane</keyword>
<reference evidence="9 10" key="1">
    <citation type="submission" date="2019-02" db="EMBL/GenBank/DDBJ databases">
        <title>Deep-cultivation of Planctomycetes and their phenomic and genomic characterization uncovers novel biology.</title>
        <authorList>
            <person name="Wiegand S."/>
            <person name="Jogler M."/>
            <person name="Boedeker C."/>
            <person name="Pinto D."/>
            <person name="Vollmers J."/>
            <person name="Rivas-Marin E."/>
            <person name="Kohn T."/>
            <person name="Peeters S.H."/>
            <person name="Heuer A."/>
            <person name="Rast P."/>
            <person name="Oberbeckmann S."/>
            <person name="Bunk B."/>
            <person name="Jeske O."/>
            <person name="Meyerdierks A."/>
            <person name="Storesund J.E."/>
            <person name="Kallscheuer N."/>
            <person name="Luecker S."/>
            <person name="Lage O.M."/>
            <person name="Pohl T."/>
            <person name="Merkel B.J."/>
            <person name="Hornburger P."/>
            <person name="Mueller R.-W."/>
            <person name="Bruemmer F."/>
            <person name="Labrenz M."/>
            <person name="Spormann A.M."/>
            <person name="Op den Camp H."/>
            <person name="Overmann J."/>
            <person name="Amann R."/>
            <person name="Jetten M.S.M."/>
            <person name="Mascher T."/>
            <person name="Medema M.H."/>
            <person name="Devos D.P."/>
            <person name="Kaster A.-K."/>
            <person name="Ovreas L."/>
            <person name="Rohde M."/>
            <person name="Galperin M.Y."/>
            <person name="Jogler C."/>
        </authorList>
    </citation>
    <scope>NUCLEOTIDE SEQUENCE [LARGE SCALE GENOMIC DNA]</scope>
    <source>
        <strain evidence="9 10">Pla133</strain>
    </source>
</reference>
<evidence type="ECO:0000313" key="10">
    <source>
        <dbReference type="Proteomes" id="UP000316921"/>
    </source>
</evidence>
<evidence type="ECO:0000256" key="4">
    <source>
        <dbReference type="ARBA" id="ARBA00022448"/>
    </source>
</evidence>
<keyword evidence="10" id="KW-1185">Reference proteome</keyword>
<dbReference type="PANTHER" id="PTHR30024:SF47">
    <property type="entry name" value="TAURINE-BINDING PERIPLASMIC PROTEIN"/>
    <property type="match status" value="1"/>
</dbReference>
<evidence type="ECO:0000313" key="9">
    <source>
        <dbReference type="EMBL" id="QDU66367.1"/>
    </source>
</evidence>
<dbReference type="GO" id="GO:0012505">
    <property type="term" value="C:endomembrane system"/>
    <property type="evidence" value="ECO:0007669"/>
    <property type="project" value="UniProtKB-SubCell"/>
</dbReference>
<organism evidence="9 10">
    <name type="scientific">Engelhardtia mirabilis</name>
    <dbReference type="NCBI Taxonomy" id="2528011"/>
    <lineage>
        <taxon>Bacteria</taxon>
        <taxon>Pseudomonadati</taxon>
        <taxon>Planctomycetota</taxon>
        <taxon>Planctomycetia</taxon>
        <taxon>Planctomycetia incertae sedis</taxon>
        <taxon>Engelhardtia</taxon>
    </lineage>
</organism>
<keyword evidence="8" id="KW-0472">Membrane</keyword>
<dbReference type="RefSeq" id="WP_419192202.1">
    <property type="nucleotide sequence ID" value="NZ_CP036287.1"/>
</dbReference>
<dbReference type="EMBL" id="CP036287">
    <property type="protein sequence ID" value="QDU66367.1"/>
    <property type="molecule type" value="Genomic_DNA"/>
</dbReference>
<evidence type="ECO:0000256" key="7">
    <source>
        <dbReference type="ARBA" id="ARBA00022729"/>
    </source>
</evidence>
<proteinExistence type="inferred from homology"/>
<keyword evidence="5" id="KW-1003">Cell membrane</keyword>
<evidence type="ECO:0000256" key="2">
    <source>
        <dbReference type="ARBA" id="ARBA00004418"/>
    </source>
</evidence>
<dbReference type="Gene3D" id="3.40.190.10">
    <property type="entry name" value="Periplasmic binding protein-like II"/>
    <property type="match status" value="2"/>
</dbReference>
<protein>
    <submittedName>
        <fullName evidence="9">Bicarbonate-binding protein CmpA</fullName>
    </submittedName>
</protein>
<keyword evidence="4" id="KW-0813">Transport</keyword>
<dbReference type="SUPFAM" id="SSF53850">
    <property type="entry name" value="Periplasmic binding protein-like II"/>
    <property type="match status" value="1"/>
</dbReference>
<comment type="similarity">
    <text evidence="3">Belongs to the bacterial solute-binding protein SsuA/TauA family.</text>
</comment>
<evidence type="ECO:0000256" key="5">
    <source>
        <dbReference type="ARBA" id="ARBA00022475"/>
    </source>
</evidence>
<dbReference type="InterPro" id="IPR044527">
    <property type="entry name" value="NrtA/CpmA_ABC-bd_dom"/>
</dbReference>
<dbReference type="KEGG" id="pbap:Pla133_14370"/>
<dbReference type="Proteomes" id="UP000316921">
    <property type="component" value="Chromosome"/>
</dbReference>
<dbReference type="GO" id="GO:0042597">
    <property type="term" value="C:periplasmic space"/>
    <property type="evidence" value="ECO:0007669"/>
    <property type="project" value="UniProtKB-SubCell"/>
</dbReference>
<evidence type="ECO:0000256" key="3">
    <source>
        <dbReference type="ARBA" id="ARBA00010742"/>
    </source>
</evidence>
<evidence type="ECO:0000256" key="6">
    <source>
        <dbReference type="ARBA" id="ARBA00022519"/>
    </source>
</evidence>
<dbReference type="AlphaFoldDB" id="A0A518BHB2"/>
<evidence type="ECO:0000256" key="1">
    <source>
        <dbReference type="ARBA" id="ARBA00004308"/>
    </source>
</evidence>
<evidence type="ECO:0000256" key="8">
    <source>
        <dbReference type="ARBA" id="ARBA00023136"/>
    </source>
</evidence>
<dbReference type="Pfam" id="PF13379">
    <property type="entry name" value="NMT1_2"/>
    <property type="match status" value="1"/>
</dbReference>